<comment type="similarity">
    <text evidence="7">Belongs to the chloroperoxidase family.</text>
</comment>
<evidence type="ECO:0000256" key="7">
    <source>
        <dbReference type="ARBA" id="ARBA00025795"/>
    </source>
</evidence>
<dbReference type="Proteomes" id="UP001480595">
    <property type="component" value="Unassembled WGS sequence"/>
</dbReference>
<name>A0ABR1T9A3_9PEZI</name>
<comment type="cofactor">
    <cofactor evidence="1">
        <name>heme b</name>
        <dbReference type="ChEBI" id="CHEBI:60344"/>
    </cofactor>
</comment>
<organism evidence="10 11">
    <name type="scientific">Apiospora phragmitis</name>
    <dbReference type="NCBI Taxonomy" id="2905665"/>
    <lineage>
        <taxon>Eukaryota</taxon>
        <taxon>Fungi</taxon>
        <taxon>Dikarya</taxon>
        <taxon>Ascomycota</taxon>
        <taxon>Pezizomycotina</taxon>
        <taxon>Sordariomycetes</taxon>
        <taxon>Xylariomycetidae</taxon>
        <taxon>Amphisphaeriales</taxon>
        <taxon>Apiosporaceae</taxon>
        <taxon>Apiospora</taxon>
    </lineage>
</organism>
<keyword evidence="3" id="KW-0349">Heme</keyword>
<dbReference type="PANTHER" id="PTHR33577:SF7">
    <property type="entry name" value="HEME HALOPEROXIDASE FAMILY PROFILE DOMAIN-CONTAINING PROTEIN"/>
    <property type="match status" value="1"/>
</dbReference>
<accession>A0ABR1T9A3</accession>
<dbReference type="InterPro" id="IPR000028">
    <property type="entry name" value="Chloroperoxidase"/>
</dbReference>
<evidence type="ECO:0000256" key="8">
    <source>
        <dbReference type="SAM" id="SignalP"/>
    </source>
</evidence>
<evidence type="ECO:0000256" key="2">
    <source>
        <dbReference type="ARBA" id="ARBA00022559"/>
    </source>
</evidence>
<keyword evidence="6" id="KW-0408">Iron</keyword>
<dbReference type="GeneID" id="92098139"/>
<comment type="caution">
    <text evidence="10">The sequence shown here is derived from an EMBL/GenBank/DDBJ whole genome shotgun (WGS) entry which is preliminary data.</text>
</comment>
<keyword evidence="5" id="KW-0560">Oxidoreductase</keyword>
<evidence type="ECO:0000256" key="1">
    <source>
        <dbReference type="ARBA" id="ARBA00001970"/>
    </source>
</evidence>
<reference evidence="10 11" key="1">
    <citation type="submission" date="2023-01" db="EMBL/GenBank/DDBJ databases">
        <title>Analysis of 21 Apiospora genomes using comparative genomics revels a genus with tremendous synthesis potential of carbohydrate active enzymes and secondary metabolites.</title>
        <authorList>
            <person name="Sorensen T."/>
        </authorList>
    </citation>
    <scope>NUCLEOTIDE SEQUENCE [LARGE SCALE GENOMIC DNA]</scope>
    <source>
        <strain evidence="10 11">CBS 135458</strain>
    </source>
</reference>
<evidence type="ECO:0000313" key="11">
    <source>
        <dbReference type="Proteomes" id="UP001480595"/>
    </source>
</evidence>
<gene>
    <name evidence="10" type="ORF">PG994_013667</name>
</gene>
<feature type="chain" id="PRO_5047403648" evidence="8">
    <location>
        <begin position="19"/>
        <end position="265"/>
    </location>
</feature>
<evidence type="ECO:0000256" key="5">
    <source>
        <dbReference type="ARBA" id="ARBA00023002"/>
    </source>
</evidence>
<dbReference type="Gene3D" id="1.10.489.10">
    <property type="entry name" value="Chloroperoxidase-like"/>
    <property type="match status" value="1"/>
</dbReference>
<sequence length="265" mass="29096">MMRTVFVAATAFAGAALAIRTHREYGGHPAQEIVTRSPCPLLNALANHGYLPHDGRDIEKDTILDALEDAVNLDRPLTDFFFQAGLGTVPVANATRLSLHHLSQHNAIEHDASLSRPDAFFSSHQNVFDPTVFAETRSYWPDPVIDVRQAAAARLGRVQTANRTNPAFELNKSGSPASTAETSIYLLAFGDVGAGTVRREFVEYFFENERLPFELGWEKSKFALTQEHLESMIARVVAETESLVNGSAMMGTTPESQRPLAGNEL</sequence>
<evidence type="ECO:0000259" key="9">
    <source>
        <dbReference type="PROSITE" id="PS51405"/>
    </source>
</evidence>
<evidence type="ECO:0000256" key="3">
    <source>
        <dbReference type="ARBA" id="ARBA00022617"/>
    </source>
</evidence>
<keyword evidence="11" id="KW-1185">Reference proteome</keyword>
<dbReference type="PROSITE" id="PS51405">
    <property type="entry name" value="HEME_HALOPEROXIDASE"/>
    <property type="match status" value="1"/>
</dbReference>
<evidence type="ECO:0000256" key="6">
    <source>
        <dbReference type="ARBA" id="ARBA00023004"/>
    </source>
</evidence>
<keyword evidence="2" id="KW-0575">Peroxidase</keyword>
<dbReference type="SUPFAM" id="SSF47571">
    <property type="entry name" value="Cloroperoxidase"/>
    <property type="match status" value="1"/>
</dbReference>
<keyword evidence="8" id="KW-0732">Signal</keyword>
<dbReference type="InterPro" id="IPR036851">
    <property type="entry name" value="Chloroperoxidase-like_sf"/>
</dbReference>
<dbReference type="EMBL" id="JAQQWL010000013">
    <property type="protein sequence ID" value="KAK8043184.1"/>
    <property type="molecule type" value="Genomic_DNA"/>
</dbReference>
<feature type="signal peptide" evidence="8">
    <location>
        <begin position="1"/>
        <end position="18"/>
    </location>
</feature>
<evidence type="ECO:0000313" key="10">
    <source>
        <dbReference type="EMBL" id="KAK8043184.1"/>
    </source>
</evidence>
<keyword evidence="4" id="KW-0479">Metal-binding</keyword>
<evidence type="ECO:0000256" key="4">
    <source>
        <dbReference type="ARBA" id="ARBA00022723"/>
    </source>
</evidence>
<dbReference type="RefSeq" id="XP_066710037.1">
    <property type="nucleotide sequence ID" value="XM_066865076.1"/>
</dbReference>
<feature type="domain" description="Heme haloperoxidase family profile" evidence="9">
    <location>
        <begin position="23"/>
        <end position="238"/>
    </location>
</feature>
<dbReference type="PANTHER" id="PTHR33577">
    <property type="entry name" value="STERIGMATOCYSTIN BIOSYNTHESIS PEROXIDASE STCC-RELATED"/>
    <property type="match status" value="1"/>
</dbReference>
<protein>
    <submittedName>
        <fullName evidence="10">Cloroperoxidase</fullName>
    </submittedName>
</protein>
<proteinExistence type="inferred from homology"/>
<dbReference type="Pfam" id="PF01328">
    <property type="entry name" value="Peroxidase_2"/>
    <property type="match status" value="1"/>
</dbReference>